<feature type="compositionally biased region" description="Basic residues" evidence="2">
    <location>
        <begin position="250"/>
        <end position="260"/>
    </location>
</feature>
<protein>
    <recommendedName>
        <fullName evidence="6">DUF19 domain-containing protein</fullName>
    </recommendedName>
</protein>
<feature type="chain" id="PRO_5010996944" description="DUF19 domain-containing protein" evidence="3">
    <location>
        <begin position="19"/>
        <end position="260"/>
    </location>
</feature>
<keyword evidence="3" id="KW-0732">Signal</keyword>
<keyword evidence="5" id="KW-1185">Reference proteome</keyword>
<evidence type="ECO:0000256" key="3">
    <source>
        <dbReference type="SAM" id="SignalP"/>
    </source>
</evidence>
<evidence type="ECO:0000313" key="5">
    <source>
        <dbReference type="Proteomes" id="UP000193719"/>
    </source>
</evidence>
<evidence type="ECO:0000313" key="4">
    <source>
        <dbReference type="EMBL" id="ORX48995.1"/>
    </source>
</evidence>
<dbReference type="AlphaFoldDB" id="A0A1Y1V795"/>
<dbReference type="Proteomes" id="UP000193719">
    <property type="component" value="Unassembled WGS sequence"/>
</dbReference>
<feature type="coiled-coil region" evidence="1">
    <location>
        <begin position="157"/>
        <end position="188"/>
    </location>
</feature>
<accession>A0A1Y1V795</accession>
<name>A0A1Y1V795_9FUNG</name>
<feature type="region of interest" description="Disordered" evidence="2">
    <location>
        <begin position="235"/>
        <end position="260"/>
    </location>
</feature>
<gene>
    <name evidence="4" type="ORF">BCR36DRAFT_354169</name>
</gene>
<dbReference type="OrthoDB" id="10359974at2759"/>
<feature type="signal peptide" evidence="3">
    <location>
        <begin position="1"/>
        <end position="18"/>
    </location>
</feature>
<sequence length="260" mass="30159">MKCATKFLTLLAVSSAFAYTIPMEKRNEFDYFDSSSFPIKKECMDALEKYDTKGCSYDDIYVDFDRSCKTLNSKKCQKIFNLKLTEIPECQSSNKETLEIMEDYLSIQRISVKFMCSRDENNNICPISIFEEDRAENLSEEDQIKLVNKLINDNCKSKKCTNAITEYIDEIEKIEKKLRNSMKSKMNENVMNEIQSKVKRQFTSADVDLGMEEVVTKFKDYVKSEKCTSQFGGIVETTEPSNEPEAEKTKKTRKCIVRKN</sequence>
<dbReference type="EMBL" id="MCFH01000025">
    <property type="protein sequence ID" value="ORX48995.1"/>
    <property type="molecule type" value="Genomic_DNA"/>
</dbReference>
<evidence type="ECO:0000256" key="1">
    <source>
        <dbReference type="SAM" id="Coils"/>
    </source>
</evidence>
<comment type="caution">
    <text evidence="4">The sequence shown here is derived from an EMBL/GenBank/DDBJ whole genome shotgun (WGS) entry which is preliminary data.</text>
</comment>
<reference evidence="4 5" key="1">
    <citation type="submission" date="2016-08" db="EMBL/GenBank/DDBJ databases">
        <title>Genomes of anaerobic fungi encode conserved fungal cellulosomes for biomass hydrolysis.</title>
        <authorList>
            <consortium name="DOE Joint Genome Institute"/>
            <person name="Haitjema C.H."/>
            <person name="Gilmore S.P."/>
            <person name="Henske J.K."/>
            <person name="Solomon K.V."/>
            <person name="De Groot R."/>
            <person name="Kuo A."/>
            <person name="Mondo S.J."/>
            <person name="Salamov A.A."/>
            <person name="Labutti K."/>
            <person name="Zhao Z."/>
            <person name="Chiniquy J."/>
            <person name="Barry K."/>
            <person name="Brewer H.M."/>
            <person name="Purvine S.O."/>
            <person name="Wright A.T."/>
            <person name="Boxma B."/>
            <person name="Van Alen T."/>
            <person name="Hackstein J.H."/>
            <person name="Baker S.E."/>
            <person name="Grigoriev I.V."/>
            <person name="O'Malley M.A."/>
        </authorList>
    </citation>
    <scope>NUCLEOTIDE SEQUENCE [LARGE SCALE GENOMIC DNA]</scope>
    <source>
        <strain evidence="5">finn</strain>
    </source>
</reference>
<organism evidence="4 5">
    <name type="scientific">Piromyces finnis</name>
    <dbReference type="NCBI Taxonomy" id="1754191"/>
    <lineage>
        <taxon>Eukaryota</taxon>
        <taxon>Fungi</taxon>
        <taxon>Fungi incertae sedis</taxon>
        <taxon>Chytridiomycota</taxon>
        <taxon>Chytridiomycota incertae sedis</taxon>
        <taxon>Neocallimastigomycetes</taxon>
        <taxon>Neocallimastigales</taxon>
        <taxon>Neocallimastigaceae</taxon>
        <taxon>Piromyces</taxon>
    </lineage>
</organism>
<keyword evidence="1" id="KW-0175">Coiled coil</keyword>
<evidence type="ECO:0008006" key="6">
    <source>
        <dbReference type="Google" id="ProtNLM"/>
    </source>
</evidence>
<proteinExistence type="predicted"/>
<reference evidence="4 5" key="2">
    <citation type="submission" date="2016-08" db="EMBL/GenBank/DDBJ databases">
        <title>Pervasive Adenine N6-methylation of Active Genes in Fungi.</title>
        <authorList>
            <consortium name="DOE Joint Genome Institute"/>
            <person name="Mondo S.J."/>
            <person name="Dannebaum R.O."/>
            <person name="Kuo R.C."/>
            <person name="Labutti K."/>
            <person name="Haridas S."/>
            <person name="Kuo A."/>
            <person name="Salamov A."/>
            <person name="Ahrendt S.R."/>
            <person name="Lipzen A."/>
            <person name="Sullivan W."/>
            <person name="Andreopoulos W.B."/>
            <person name="Clum A."/>
            <person name="Lindquist E."/>
            <person name="Daum C."/>
            <person name="Ramamoorthy G.K."/>
            <person name="Gryganskyi A."/>
            <person name="Culley D."/>
            <person name="Magnuson J.K."/>
            <person name="James T.Y."/>
            <person name="O'Malley M.A."/>
            <person name="Stajich J.E."/>
            <person name="Spatafora J.W."/>
            <person name="Visel A."/>
            <person name="Grigoriev I.V."/>
        </authorList>
    </citation>
    <scope>NUCLEOTIDE SEQUENCE [LARGE SCALE GENOMIC DNA]</scope>
    <source>
        <strain evidence="5">finn</strain>
    </source>
</reference>
<evidence type="ECO:0000256" key="2">
    <source>
        <dbReference type="SAM" id="MobiDB-lite"/>
    </source>
</evidence>